<name>A0A9E6UKF5_9HYPH</name>
<dbReference type="AlphaFoldDB" id="A0A9E6UKF5"/>
<dbReference type="InterPro" id="IPR011042">
    <property type="entry name" value="6-blade_b-propeller_TolB-like"/>
</dbReference>
<dbReference type="EMBL" id="CP081869">
    <property type="protein sequence ID" value="QZN99251.1"/>
    <property type="molecule type" value="Genomic_DNA"/>
</dbReference>
<gene>
    <name evidence="1" type="ORF">K6K41_20990</name>
</gene>
<keyword evidence="2" id="KW-1185">Reference proteome</keyword>
<dbReference type="RefSeq" id="WP_261402299.1">
    <property type="nucleotide sequence ID" value="NZ_CP081869.1"/>
</dbReference>
<organism evidence="1 2">
    <name type="scientific">Chenggangzhangella methanolivorans</name>
    <dbReference type="NCBI Taxonomy" id="1437009"/>
    <lineage>
        <taxon>Bacteria</taxon>
        <taxon>Pseudomonadati</taxon>
        <taxon>Pseudomonadota</taxon>
        <taxon>Alphaproteobacteria</taxon>
        <taxon>Hyphomicrobiales</taxon>
        <taxon>Methylopilaceae</taxon>
        <taxon>Chenggangzhangella</taxon>
    </lineage>
</organism>
<accession>A0A9E6UKF5</accession>
<sequence length="488" mass="52267">MSIATAAATLGLLFCVATDYRHDRELWVSDGTKAGTKMVVDLTPGVSGTNFGDGLFPVPGGVVFGAKTALDQETSALYFSDGTEGGTRRIRTGVARILGRYGALVYFASAETGTLWTTDGTAQGTVEIGAPELPYRLDTILVAAFKGKTLFVAPPGDGSWTGTNFATFLHDPATNVTTRLPVTVDGGEEPRLSVVGDRFVYVRNTRKHGQELWVSDGTSEAKRPLKGILKGSAGALDPEWSPTRFWPRSEGARAYFLARSAEYGAELWSTDGTEEGTVMVRDIEPGPADSQIYFTTRHTENNTLTTVGDTLLVEKITGASKNQLFVTDGTPEGTRKLAFKDDKGRLIRPTFGAADMKGPPQAVLFEGAAKGSSKSALYVGDVSTGAARLLKDINRDADCYGGRQDYVREQVSRGDRTFFSAVDKVTLDLLSCLRAEFNSELWSTDGTPAGTRKVREIYPGEGGSVGDSYRHMGSDPAYLTVGGAPVSR</sequence>
<dbReference type="Gene3D" id="2.120.10.30">
    <property type="entry name" value="TolB, C-terminal domain"/>
    <property type="match status" value="1"/>
</dbReference>
<dbReference type="KEGG" id="cmet:K6K41_20990"/>
<protein>
    <submittedName>
        <fullName evidence="1">Uncharacterized protein</fullName>
    </submittedName>
</protein>
<evidence type="ECO:0000313" key="2">
    <source>
        <dbReference type="Proteomes" id="UP000825701"/>
    </source>
</evidence>
<proteinExistence type="predicted"/>
<reference evidence="1" key="1">
    <citation type="submission" date="2021-08" db="EMBL/GenBank/DDBJ databases">
        <authorList>
            <person name="Zhang H."/>
            <person name="Xu M."/>
            <person name="Yu Z."/>
            <person name="Yang L."/>
            <person name="Cai Y."/>
        </authorList>
    </citation>
    <scope>NUCLEOTIDE SEQUENCE</scope>
    <source>
        <strain evidence="1">CHL1</strain>
    </source>
</reference>
<dbReference type="Proteomes" id="UP000825701">
    <property type="component" value="Chromosome"/>
</dbReference>
<evidence type="ECO:0000313" key="1">
    <source>
        <dbReference type="EMBL" id="QZN99251.1"/>
    </source>
</evidence>